<reference evidence="1 2" key="1">
    <citation type="journal article" date="2013" name="Genome Announc.">
        <title>Genome Sequence of Staphylococcus massiliensis Strain S46, Isolated from the Surface of Healthy Human Skin.</title>
        <authorList>
            <person name="Srivastav R."/>
            <person name="Singh A."/>
            <person name="Jangir P.K."/>
            <person name="Kumari C."/>
            <person name="Muduli S."/>
            <person name="Sharma R."/>
        </authorList>
    </citation>
    <scope>NUCLEOTIDE SEQUENCE [LARGE SCALE GENOMIC DNA]</scope>
    <source>
        <strain evidence="1 2">S46</strain>
    </source>
</reference>
<protein>
    <submittedName>
        <fullName evidence="1">Uncharacterized protein</fullName>
    </submittedName>
</protein>
<dbReference type="AlphaFoldDB" id="K9B455"/>
<accession>K9B455</accession>
<sequence>MKRLASANINKLAGSSVMVTPPLYVVGGLCNTDSAGVRRRSDGVGVCLRGVGARLRRGARAGVGVLKRGVGARLRRGVGFSIV</sequence>
<organism evidence="1 2">
    <name type="scientific">Staphylococcus massiliensis S46</name>
    <dbReference type="NCBI Taxonomy" id="1229783"/>
    <lineage>
        <taxon>Bacteria</taxon>
        <taxon>Bacillati</taxon>
        <taxon>Bacillota</taxon>
        <taxon>Bacilli</taxon>
        <taxon>Bacillales</taxon>
        <taxon>Staphylococcaceae</taxon>
        <taxon>Staphylococcus</taxon>
    </lineage>
</organism>
<comment type="caution">
    <text evidence="1">The sequence shown here is derived from an EMBL/GenBank/DDBJ whole genome shotgun (WGS) entry which is preliminary data.</text>
</comment>
<dbReference type="Proteomes" id="UP000009885">
    <property type="component" value="Unassembled WGS sequence"/>
</dbReference>
<name>K9B455_9STAP</name>
<evidence type="ECO:0000313" key="2">
    <source>
        <dbReference type="Proteomes" id="UP000009885"/>
    </source>
</evidence>
<dbReference type="EMBL" id="AMSQ01000006">
    <property type="protein sequence ID" value="EKU48575.1"/>
    <property type="molecule type" value="Genomic_DNA"/>
</dbReference>
<evidence type="ECO:0000313" key="1">
    <source>
        <dbReference type="EMBL" id="EKU48575.1"/>
    </source>
</evidence>
<gene>
    <name evidence="1" type="ORF">C273_05170</name>
</gene>
<dbReference type="RefSeq" id="WP_009383141.1">
    <property type="nucleotide sequence ID" value="NZ_AMSQ01000006.1"/>
</dbReference>
<proteinExistence type="predicted"/>
<keyword evidence="2" id="KW-1185">Reference proteome</keyword>
<dbReference type="PATRIC" id="fig|1229783.3.peg.1046"/>